<dbReference type="PANTHER" id="PTHR42789">
    <property type="entry name" value="D-ISOMER SPECIFIC 2-HYDROXYACID DEHYDROGENASE FAMILY PROTEIN (AFU_ORTHOLOGUE AFUA_6G10090)"/>
    <property type="match status" value="1"/>
</dbReference>
<dbReference type="Pfam" id="PF01842">
    <property type="entry name" value="ACT"/>
    <property type="match status" value="1"/>
</dbReference>
<dbReference type="InterPro" id="IPR029752">
    <property type="entry name" value="D-isomer_DH_CS1"/>
</dbReference>
<dbReference type="InterPro" id="IPR029753">
    <property type="entry name" value="D-isomer_DH_CS"/>
</dbReference>
<comment type="similarity">
    <text evidence="3 11">Belongs to the D-isomer specific 2-hydroxyacid dehydrogenase family.</text>
</comment>
<dbReference type="Gene3D" id="3.40.50.720">
    <property type="entry name" value="NAD(P)-binding Rossmann-like Domain"/>
    <property type="match status" value="2"/>
</dbReference>
<dbReference type="Gene3D" id="3.30.70.260">
    <property type="match status" value="1"/>
</dbReference>
<dbReference type="PROSITE" id="PS00065">
    <property type="entry name" value="D_2_HYDROXYACID_DH_1"/>
    <property type="match status" value="1"/>
</dbReference>
<comment type="pathway">
    <text evidence="2 11">Amino-acid biosynthesis; L-serine biosynthesis; L-serine from 3-phospho-D-glycerate: step 1/3.</text>
</comment>
<evidence type="ECO:0000256" key="4">
    <source>
        <dbReference type="ARBA" id="ARBA00021582"/>
    </source>
</evidence>
<sequence>MTFTVLITDPLSEEGIQTLRDNAQMNIVVETALTPDELELRIVDANALLVRSQTQVTAKLISKASNLKIIGRAGVGVDNIDLDAATEHGIIVVNAPNGNTNSAAEHTMAMIMALSRKIPQAFLSLKNQQWDRKKYVGVELKNKTLGVIGLGRIGAEVSYRAMGQRMKVIAYDPFLTEEKAVAMGVDYGTVEEVIKKADFITVHTPLLKETKHLLNAEAFQLMKPGVQIINCARGGIIDEDALYDAILSKKVSGAALDVFEEEPFLDHKLLQLPEVIATPHLGASTVEAQENVAVDVCQDVLNFLTGGVVSNPVNLPSVPRDILNKIEPYFNLAEKLGSFLIHLTEEVIEEVNIYYSGDLSEVEVAPLTRNTIKGLLKRHLGDHVNDVNALYLAERRGITIHENKTSTTKGFTNLLTVEVKTKSEKRSVSGTLLNGLGARIVKVDHYSVDFTPVGHILVIHHKDQPGVIGRMGSLLAKHTINIATMQVDRADIGGDAIMMLTIDKHMEKEAMEELLLLEEIYDVTAIDL</sequence>
<evidence type="ECO:0000313" key="14">
    <source>
        <dbReference type="Proteomes" id="UP001335737"/>
    </source>
</evidence>
<gene>
    <name evidence="13" type="primary">serA</name>
    <name evidence="13" type="ORF">QGM71_09990</name>
</gene>
<evidence type="ECO:0000259" key="12">
    <source>
        <dbReference type="PROSITE" id="PS51671"/>
    </source>
</evidence>
<dbReference type="SUPFAM" id="SSF143548">
    <property type="entry name" value="Serine metabolism enzymes domain"/>
    <property type="match status" value="1"/>
</dbReference>
<dbReference type="RefSeq" id="WP_327607385.1">
    <property type="nucleotide sequence ID" value="NZ_JARZFX010000003.1"/>
</dbReference>
<comment type="catalytic activity">
    <reaction evidence="10 11">
        <text>(2R)-3-phosphoglycerate + NAD(+) = 3-phosphooxypyruvate + NADH + H(+)</text>
        <dbReference type="Rhea" id="RHEA:12641"/>
        <dbReference type="ChEBI" id="CHEBI:15378"/>
        <dbReference type="ChEBI" id="CHEBI:18110"/>
        <dbReference type="ChEBI" id="CHEBI:57540"/>
        <dbReference type="ChEBI" id="CHEBI:57945"/>
        <dbReference type="ChEBI" id="CHEBI:58272"/>
        <dbReference type="EC" id="1.1.1.95"/>
    </reaction>
</comment>
<evidence type="ECO:0000256" key="5">
    <source>
        <dbReference type="ARBA" id="ARBA00022605"/>
    </source>
</evidence>
<keyword evidence="7 11" id="KW-0520">NAD</keyword>
<dbReference type="InterPro" id="IPR029009">
    <property type="entry name" value="ASB_dom_sf"/>
</dbReference>
<dbReference type="GO" id="GO:0004617">
    <property type="term" value="F:phosphoglycerate dehydrogenase activity"/>
    <property type="evidence" value="ECO:0007669"/>
    <property type="project" value="UniProtKB-EC"/>
</dbReference>
<dbReference type="InterPro" id="IPR006236">
    <property type="entry name" value="PGDH"/>
</dbReference>
<dbReference type="CDD" id="cd04902">
    <property type="entry name" value="ACT_3PGDH-xct"/>
    <property type="match status" value="1"/>
</dbReference>
<keyword evidence="6 11" id="KW-0560">Oxidoreductase</keyword>
<evidence type="ECO:0000256" key="8">
    <source>
        <dbReference type="ARBA" id="ARBA00023299"/>
    </source>
</evidence>
<dbReference type="InterPro" id="IPR050857">
    <property type="entry name" value="D-2-hydroxyacid_DH"/>
</dbReference>
<organism evidence="13 14">
    <name type="scientific">Virgibacillus tibetensis</name>
    <dbReference type="NCBI Taxonomy" id="3042313"/>
    <lineage>
        <taxon>Bacteria</taxon>
        <taxon>Bacillati</taxon>
        <taxon>Bacillota</taxon>
        <taxon>Bacilli</taxon>
        <taxon>Bacillales</taxon>
        <taxon>Bacillaceae</taxon>
        <taxon>Virgibacillus</taxon>
    </lineage>
</organism>
<dbReference type="Pfam" id="PF19304">
    <property type="entry name" value="PGDH_inter"/>
    <property type="match status" value="1"/>
</dbReference>
<dbReference type="Pfam" id="PF02826">
    <property type="entry name" value="2-Hacid_dh_C"/>
    <property type="match status" value="1"/>
</dbReference>
<dbReference type="InterPro" id="IPR006139">
    <property type="entry name" value="D-isomer_2_OHA_DH_cat_dom"/>
</dbReference>
<evidence type="ECO:0000256" key="10">
    <source>
        <dbReference type="ARBA" id="ARBA00048731"/>
    </source>
</evidence>
<name>A0ABU6KFF5_9BACI</name>
<dbReference type="InterPro" id="IPR006140">
    <property type="entry name" value="D-isomer_DH_NAD-bd"/>
</dbReference>
<keyword evidence="14" id="KW-1185">Reference proteome</keyword>
<comment type="catalytic activity">
    <reaction evidence="9">
        <text>(R)-2-hydroxyglutarate + NAD(+) = 2-oxoglutarate + NADH + H(+)</text>
        <dbReference type="Rhea" id="RHEA:49612"/>
        <dbReference type="ChEBI" id="CHEBI:15378"/>
        <dbReference type="ChEBI" id="CHEBI:15801"/>
        <dbReference type="ChEBI" id="CHEBI:16810"/>
        <dbReference type="ChEBI" id="CHEBI:57540"/>
        <dbReference type="ChEBI" id="CHEBI:57945"/>
        <dbReference type="EC" id="1.1.1.399"/>
    </reaction>
</comment>
<feature type="domain" description="ACT" evidence="12">
    <location>
        <begin position="456"/>
        <end position="528"/>
    </location>
</feature>
<protein>
    <recommendedName>
        <fullName evidence="4 11">D-3-phosphoglycerate dehydrogenase</fullName>
        <ecNumber evidence="11">1.1.1.95</ecNumber>
    </recommendedName>
</protein>
<dbReference type="Pfam" id="PF00389">
    <property type="entry name" value="2-Hacid_dh"/>
    <property type="match status" value="1"/>
</dbReference>
<dbReference type="SUPFAM" id="SSF51735">
    <property type="entry name" value="NAD(P)-binding Rossmann-fold domains"/>
    <property type="match status" value="1"/>
</dbReference>
<keyword evidence="5 11" id="KW-0028">Amino-acid biosynthesis</keyword>
<dbReference type="Proteomes" id="UP001335737">
    <property type="component" value="Unassembled WGS sequence"/>
</dbReference>
<dbReference type="SUPFAM" id="SSF55021">
    <property type="entry name" value="ACT-like"/>
    <property type="match status" value="1"/>
</dbReference>
<dbReference type="InterPro" id="IPR036291">
    <property type="entry name" value="NAD(P)-bd_dom_sf"/>
</dbReference>
<evidence type="ECO:0000313" key="13">
    <source>
        <dbReference type="EMBL" id="MEC5423821.1"/>
    </source>
</evidence>
<dbReference type="PROSITE" id="PS00670">
    <property type="entry name" value="D_2_HYDROXYACID_DH_2"/>
    <property type="match status" value="1"/>
</dbReference>
<dbReference type="PANTHER" id="PTHR42789:SF1">
    <property type="entry name" value="D-ISOMER SPECIFIC 2-HYDROXYACID DEHYDROGENASE FAMILY PROTEIN (AFU_ORTHOLOGUE AFUA_6G10090)"/>
    <property type="match status" value="1"/>
</dbReference>
<evidence type="ECO:0000256" key="9">
    <source>
        <dbReference type="ARBA" id="ARBA00048126"/>
    </source>
</evidence>
<dbReference type="SUPFAM" id="SSF52283">
    <property type="entry name" value="Formate/glycerate dehydrogenase catalytic domain-like"/>
    <property type="match status" value="1"/>
</dbReference>
<keyword evidence="8 11" id="KW-0718">Serine biosynthesis</keyword>
<dbReference type="NCBIfam" id="TIGR01327">
    <property type="entry name" value="PGDH"/>
    <property type="match status" value="1"/>
</dbReference>
<evidence type="ECO:0000256" key="7">
    <source>
        <dbReference type="ARBA" id="ARBA00023027"/>
    </source>
</evidence>
<proteinExistence type="inferred from homology"/>
<evidence type="ECO:0000256" key="6">
    <source>
        <dbReference type="ARBA" id="ARBA00023002"/>
    </source>
</evidence>
<dbReference type="Gene3D" id="3.30.1330.90">
    <property type="entry name" value="D-3-phosphoglycerate dehydrogenase, domain 3"/>
    <property type="match status" value="1"/>
</dbReference>
<dbReference type="PROSITE" id="PS51671">
    <property type="entry name" value="ACT"/>
    <property type="match status" value="1"/>
</dbReference>
<accession>A0ABU6KFF5</accession>
<dbReference type="EMBL" id="JARZFX010000003">
    <property type="protein sequence ID" value="MEC5423821.1"/>
    <property type="molecule type" value="Genomic_DNA"/>
</dbReference>
<dbReference type="InterPro" id="IPR002912">
    <property type="entry name" value="ACT_dom"/>
</dbReference>
<dbReference type="InterPro" id="IPR045626">
    <property type="entry name" value="PGDH_ASB_dom"/>
</dbReference>
<evidence type="ECO:0000256" key="2">
    <source>
        <dbReference type="ARBA" id="ARBA00005216"/>
    </source>
</evidence>
<dbReference type="CDD" id="cd12173">
    <property type="entry name" value="PGDH_4"/>
    <property type="match status" value="1"/>
</dbReference>
<evidence type="ECO:0000256" key="3">
    <source>
        <dbReference type="ARBA" id="ARBA00005854"/>
    </source>
</evidence>
<dbReference type="InterPro" id="IPR045865">
    <property type="entry name" value="ACT-like_dom_sf"/>
</dbReference>
<dbReference type="EC" id="1.1.1.95" evidence="11"/>
<comment type="caution">
    <text evidence="13">The sequence shown here is derived from an EMBL/GenBank/DDBJ whole genome shotgun (WGS) entry which is preliminary data.</text>
</comment>
<comment type="function">
    <text evidence="1">Catalyzes the reversible oxidation of 3-phospho-D-glycerate to 3-phosphonooxypyruvate, the first step of the phosphorylated L-serine biosynthesis pathway. Also catalyzes the reversible oxidation of 2-hydroxyglutarate to 2-oxoglutarate.</text>
</comment>
<evidence type="ECO:0000256" key="11">
    <source>
        <dbReference type="RuleBase" id="RU363003"/>
    </source>
</evidence>
<reference evidence="13 14" key="1">
    <citation type="journal article" date="2024" name="Int. J. Syst. Evol. Microbiol.">
        <title>Virgibacillus tibetensis sp. nov., isolated from salt lake on the Tibetan Plateau of China.</title>
        <authorList>
            <person name="Phurbu D."/>
            <person name="Liu Z.-X."/>
            <person name="Wang R."/>
            <person name="Zheng Y.-Y."/>
            <person name="Liu H.-C."/>
            <person name="Zhou Y.-G."/>
            <person name="Yu Y.-J."/>
            <person name="Li A.-H."/>
        </authorList>
    </citation>
    <scope>NUCLEOTIDE SEQUENCE [LARGE SCALE GENOMIC DNA]</scope>
    <source>
        <strain evidence="13 14">C22-A2</strain>
    </source>
</reference>
<evidence type="ECO:0000256" key="1">
    <source>
        <dbReference type="ARBA" id="ARBA00003800"/>
    </source>
</evidence>